<protein>
    <recommendedName>
        <fullName evidence="3">Sarcosine oxidase subunit gamma</fullName>
    </recommendedName>
</protein>
<dbReference type="Pfam" id="PF04268">
    <property type="entry name" value="SoxG"/>
    <property type="match status" value="1"/>
</dbReference>
<dbReference type="AlphaFoldDB" id="A0A7L5C2Y4"/>
<reference evidence="1 2" key="1">
    <citation type="submission" date="2020-02" db="EMBL/GenBank/DDBJ databases">
        <title>complete genome sequence of Rhodobacteraceae bacterium.</title>
        <authorList>
            <person name="Park J."/>
            <person name="Kim Y.-S."/>
            <person name="Kim K.-H."/>
        </authorList>
    </citation>
    <scope>NUCLEOTIDE SEQUENCE [LARGE SCALE GENOMIC DNA]</scope>
    <source>
        <strain evidence="1 2">RR4-56</strain>
    </source>
</reference>
<proteinExistence type="predicted"/>
<keyword evidence="2" id="KW-1185">Reference proteome</keyword>
<dbReference type="Gene3D" id="3.30.70.1520">
    <property type="entry name" value="Heterotetrameric sarcosine oxidase"/>
    <property type="match status" value="1"/>
</dbReference>
<gene>
    <name evidence="1" type="ORF">G5B40_12730</name>
</gene>
<sequence length="196" mass="20208">MAEFTLKARSIFEAVGGAHAEAQGVVFDEAPKRALVSLAARRGAAKALTAALDAAESLTLPGQGQSAEASGLVALALAPGQWFIACADAESDLEARIRAAAGDRGDVTDISDGFVALTLSGRRARDVLARLSTLDYADANFPEGAVARTIMAQIGVVIRRLPDVDEPTYALETARSSARSFAHDVATAISAVAARG</sequence>
<evidence type="ECO:0000313" key="2">
    <source>
        <dbReference type="Proteomes" id="UP000503336"/>
    </source>
</evidence>
<dbReference type="Proteomes" id="UP000503336">
    <property type="component" value="Chromosome"/>
</dbReference>
<dbReference type="EMBL" id="CP049056">
    <property type="protein sequence ID" value="QIE56249.1"/>
    <property type="molecule type" value="Genomic_DNA"/>
</dbReference>
<dbReference type="KEGG" id="hdh:G5B40_12730"/>
<evidence type="ECO:0008006" key="3">
    <source>
        <dbReference type="Google" id="ProtNLM"/>
    </source>
</evidence>
<name>A0A7L5C2Y4_9RHOB</name>
<organism evidence="1 2">
    <name type="scientific">Pikeienuella piscinae</name>
    <dbReference type="NCBI Taxonomy" id="2748098"/>
    <lineage>
        <taxon>Bacteria</taxon>
        <taxon>Pseudomonadati</taxon>
        <taxon>Pseudomonadota</taxon>
        <taxon>Alphaproteobacteria</taxon>
        <taxon>Rhodobacterales</taxon>
        <taxon>Paracoccaceae</taxon>
        <taxon>Pikeienuella</taxon>
    </lineage>
</organism>
<dbReference type="Gene3D" id="3.30.1360.120">
    <property type="entry name" value="Probable tRNA modification gtpase trme, domain 1"/>
    <property type="match status" value="1"/>
</dbReference>
<accession>A0A7L5C2Y4</accession>
<dbReference type="RefSeq" id="WP_165099240.1">
    <property type="nucleotide sequence ID" value="NZ_CP049056.1"/>
</dbReference>
<dbReference type="SUPFAM" id="SSF103025">
    <property type="entry name" value="Folate-binding domain"/>
    <property type="match status" value="1"/>
</dbReference>
<dbReference type="InterPro" id="IPR027266">
    <property type="entry name" value="TrmE/GcvT-like"/>
</dbReference>
<evidence type="ECO:0000313" key="1">
    <source>
        <dbReference type="EMBL" id="QIE56249.1"/>
    </source>
</evidence>
<dbReference type="InterPro" id="IPR007375">
    <property type="entry name" value="SoxG"/>
</dbReference>